<feature type="region of interest" description="Disordered" evidence="1">
    <location>
        <begin position="268"/>
        <end position="322"/>
    </location>
</feature>
<feature type="region of interest" description="Disordered" evidence="1">
    <location>
        <begin position="1"/>
        <end position="25"/>
    </location>
</feature>
<dbReference type="InterPro" id="IPR036689">
    <property type="entry name" value="ESAT-6-like_sf"/>
</dbReference>
<accession>A0A318M1C5</accession>
<dbReference type="Proteomes" id="UP000247892">
    <property type="component" value="Unassembled WGS sequence"/>
</dbReference>
<feature type="compositionally biased region" description="Low complexity" evidence="1">
    <location>
        <begin position="274"/>
        <end position="293"/>
    </location>
</feature>
<dbReference type="AlphaFoldDB" id="A0A318M1C5"/>
<gene>
    <name evidence="2" type="ORF">BA062_13105</name>
</gene>
<comment type="caution">
    <text evidence="2">The sequence shown here is derived from an EMBL/GenBank/DDBJ whole genome shotgun (WGS) entry which is preliminary data.</text>
</comment>
<dbReference type="SUPFAM" id="SSF140453">
    <property type="entry name" value="EsxAB dimer-like"/>
    <property type="match status" value="1"/>
</dbReference>
<proteinExistence type="predicted"/>
<keyword evidence="3" id="KW-1185">Reference proteome</keyword>
<sequence>MNATTTHPRHRSEEGTEGSPEEPSAVEISTALADLRLAGDSVNSKEWLSVEIAGEPVVSLGMLGSTASPLSALASAGCDFLTPMISFLEEPLGQLRGEPDSVSGPAGEHDGAAQGASSVAEDYGSTVDKETSEWSGDAKTNYTETATKLVDGITSIAEAAATNSKAMIAAGEVVAQVVDIVTRLITEAVGKIVPIMTEAIAAAPATFGASIAQAIPQCVAIAVDYGGQIAAKLGALLASGENLVKLIEGAVGVLNVVKEGLTVIGELAGGGDSSGASSTGTETPGTDSPAAAESESDSETETEEEPAVENPLDGEWTPTTRA</sequence>
<evidence type="ECO:0000313" key="3">
    <source>
        <dbReference type="Proteomes" id="UP000247892"/>
    </source>
</evidence>
<reference evidence="2 3" key="1">
    <citation type="submission" date="2016-07" db="EMBL/GenBank/DDBJ databases">
        <title>Draft genome sequence of Prauserella sp. YIM 121212, isolated from alkaline soil.</title>
        <authorList>
            <person name="Ruckert C."/>
            <person name="Albersmeier A."/>
            <person name="Jiang C.-L."/>
            <person name="Jiang Y."/>
            <person name="Kalinowski J."/>
            <person name="Schneider O."/>
            <person name="Winkler A."/>
            <person name="Zotchev S.B."/>
        </authorList>
    </citation>
    <scope>NUCLEOTIDE SEQUENCE [LARGE SCALE GENOMIC DNA]</scope>
    <source>
        <strain evidence="2 3">YIM 121212</strain>
    </source>
</reference>
<feature type="region of interest" description="Disordered" evidence="1">
    <location>
        <begin position="94"/>
        <end position="138"/>
    </location>
</feature>
<dbReference type="EMBL" id="MASU01000005">
    <property type="protein sequence ID" value="PXY36345.1"/>
    <property type="molecule type" value="Genomic_DNA"/>
</dbReference>
<organism evidence="2 3">
    <name type="scientific">Prauserella flavalba</name>
    <dbReference type="NCBI Taxonomy" id="1477506"/>
    <lineage>
        <taxon>Bacteria</taxon>
        <taxon>Bacillati</taxon>
        <taxon>Actinomycetota</taxon>
        <taxon>Actinomycetes</taxon>
        <taxon>Pseudonocardiales</taxon>
        <taxon>Pseudonocardiaceae</taxon>
        <taxon>Prauserella</taxon>
    </lineage>
</organism>
<feature type="compositionally biased region" description="Acidic residues" evidence="1">
    <location>
        <begin position="294"/>
        <end position="307"/>
    </location>
</feature>
<protein>
    <recommendedName>
        <fullName evidence="4">ESX-1 secretion-associated protein EspA/EspE-like domain-containing protein</fullName>
    </recommendedName>
</protein>
<evidence type="ECO:0000256" key="1">
    <source>
        <dbReference type="SAM" id="MobiDB-lite"/>
    </source>
</evidence>
<name>A0A318M1C5_9PSEU</name>
<dbReference type="RefSeq" id="WP_245959803.1">
    <property type="nucleotide sequence ID" value="NZ_JBHVKT010000001.1"/>
</dbReference>
<evidence type="ECO:0000313" key="2">
    <source>
        <dbReference type="EMBL" id="PXY36345.1"/>
    </source>
</evidence>
<evidence type="ECO:0008006" key="4">
    <source>
        <dbReference type="Google" id="ProtNLM"/>
    </source>
</evidence>